<organism evidence="2 3">
    <name type="scientific">Streptomyces caniferus</name>
    <dbReference type="NCBI Taxonomy" id="285557"/>
    <lineage>
        <taxon>Bacteria</taxon>
        <taxon>Bacillati</taxon>
        <taxon>Actinomycetota</taxon>
        <taxon>Actinomycetes</taxon>
        <taxon>Kitasatosporales</taxon>
        <taxon>Streptomycetaceae</taxon>
        <taxon>Streptomyces</taxon>
    </lineage>
</organism>
<evidence type="ECO:0000256" key="1">
    <source>
        <dbReference type="SAM" id="MobiDB-lite"/>
    </source>
</evidence>
<name>A0A640SGU2_9ACTN</name>
<evidence type="ECO:0000313" key="3">
    <source>
        <dbReference type="Proteomes" id="UP000435837"/>
    </source>
</evidence>
<gene>
    <name evidence="2" type="ORF">Scani_67350</name>
</gene>
<proteinExistence type="predicted"/>
<feature type="compositionally biased region" description="Basic residues" evidence="1">
    <location>
        <begin position="171"/>
        <end position="181"/>
    </location>
</feature>
<comment type="caution">
    <text evidence="2">The sequence shown here is derived from an EMBL/GenBank/DDBJ whole genome shotgun (WGS) entry which is preliminary data.</text>
</comment>
<dbReference type="EMBL" id="BLIN01000005">
    <property type="protein sequence ID" value="GFE10467.1"/>
    <property type="molecule type" value="Genomic_DNA"/>
</dbReference>
<accession>A0A640SGU2</accession>
<feature type="compositionally biased region" description="Basic and acidic residues" evidence="1">
    <location>
        <begin position="160"/>
        <end position="170"/>
    </location>
</feature>
<dbReference type="Proteomes" id="UP000435837">
    <property type="component" value="Unassembled WGS sequence"/>
</dbReference>
<reference evidence="2 3" key="1">
    <citation type="submission" date="2019-12" db="EMBL/GenBank/DDBJ databases">
        <title>Whole genome shotgun sequence of Streptomyces caniferus NBRC 15389.</title>
        <authorList>
            <person name="Ichikawa N."/>
            <person name="Kimura A."/>
            <person name="Kitahashi Y."/>
            <person name="Komaki H."/>
            <person name="Tamura T."/>
        </authorList>
    </citation>
    <scope>NUCLEOTIDE SEQUENCE [LARGE SCALE GENOMIC DNA]</scope>
    <source>
        <strain evidence="2 3">NBRC 15389</strain>
    </source>
</reference>
<dbReference type="AlphaFoldDB" id="A0A640SGU2"/>
<feature type="region of interest" description="Disordered" evidence="1">
    <location>
        <begin position="103"/>
        <end position="181"/>
    </location>
</feature>
<evidence type="ECO:0000313" key="2">
    <source>
        <dbReference type="EMBL" id="GFE10467.1"/>
    </source>
</evidence>
<sequence length="181" mass="19666">MEATEAEVEAEAAEVEAAGGWGGEGRGGETLRAAVRVTGAHRRLACQWPLSWVGMGRGRCQSWGRVGGPWVPWLRLRGRFRVVPGRGWRGCAYSWRAMGQRPFRSGEGATARSEESTGGRFVDPGGRAMGDAEGEEGGGRCVGERCDVGVPQRADAQEDGGNHQEQDDGRSHRHHRSNRDR</sequence>
<protein>
    <submittedName>
        <fullName evidence="2">Uncharacterized protein</fullName>
    </submittedName>
</protein>